<dbReference type="AlphaFoldDB" id="X7EDA7"/>
<accession>X7EDA7</accession>
<name>X7EDA7_9RHOB</name>
<sequence length="30" mass="3226">MQFRLLADSAASMGRRVSVADTEDALTLTV</sequence>
<organism evidence="1 2">
    <name type="scientific">Roseivivax halodurans JCM 10272</name>
    <dbReference type="NCBI Taxonomy" id="1449350"/>
    <lineage>
        <taxon>Bacteria</taxon>
        <taxon>Pseudomonadati</taxon>
        <taxon>Pseudomonadota</taxon>
        <taxon>Alphaproteobacteria</taxon>
        <taxon>Rhodobacterales</taxon>
        <taxon>Roseobacteraceae</taxon>
        <taxon>Roseivivax</taxon>
    </lineage>
</organism>
<evidence type="ECO:0000313" key="2">
    <source>
        <dbReference type="Proteomes" id="UP000022447"/>
    </source>
</evidence>
<comment type="caution">
    <text evidence="1">The sequence shown here is derived from an EMBL/GenBank/DDBJ whole genome shotgun (WGS) entry which is preliminary data.</text>
</comment>
<evidence type="ECO:0000313" key="1">
    <source>
        <dbReference type="EMBL" id="ETX13113.1"/>
    </source>
</evidence>
<reference evidence="1 2" key="1">
    <citation type="submission" date="2014-01" db="EMBL/GenBank/DDBJ databases">
        <title>Roseivivax halodurans JCM 10272 Genome Sequencing.</title>
        <authorList>
            <person name="Lai Q."/>
            <person name="Li G."/>
            <person name="Shao Z."/>
        </authorList>
    </citation>
    <scope>NUCLEOTIDE SEQUENCE [LARGE SCALE GENOMIC DNA]</scope>
    <source>
        <strain evidence="1 2">JCM 10272</strain>
    </source>
</reference>
<keyword evidence="2" id="KW-1185">Reference proteome</keyword>
<proteinExistence type="predicted"/>
<protein>
    <submittedName>
        <fullName evidence="1">Uncharacterized protein</fullName>
    </submittedName>
</protein>
<dbReference type="Proteomes" id="UP000022447">
    <property type="component" value="Unassembled WGS sequence"/>
</dbReference>
<gene>
    <name evidence="1" type="ORF">OCH239_13360</name>
</gene>
<dbReference type="EMBL" id="JALZ01000037">
    <property type="protein sequence ID" value="ETX13113.1"/>
    <property type="molecule type" value="Genomic_DNA"/>
</dbReference>